<dbReference type="RefSeq" id="WP_168036988.1">
    <property type="nucleotide sequence ID" value="NZ_JAATJH010000002.1"/>
</dbReference>
<proteinExistence type="predicted"/>
<dbReference type="InterPro" id="IPR047785">
    <property type="entry name" value="tRNA_MNMC2"/>
</dbReference>
<gene>
    <name evidence="2" type="ORF">GGR27_001732</name>
</gene>
<keyword evidence="3" id="KW-1185">Reference proteome</keyword>
<protein>
    <submittedName>
        <fullName evidence="2">tRNA U34 5-methylaminomethyl-2-thiouridine-forming methyltransferase MnmC</fullName>
    </submittedName>
</protein>
<keyword evidence="2" id="KW-0489">Methyltransferase</keyword>
<dbReference type="PANTHER" id="PTHR39963">
    <property type="entry name" value="SLL0983 PROTEIN"/>
    <property type="match status" value="1"/>
</dbReference>
<keyword evidence="2" id="KW-0808">Transferase</keyword>
<dbReference type="NCBIfam" id="NF033855">
    <property type="entry name" value="tRNA_MNMC2"/>
    <property type="match status" value="1"/>
</dbReference>
<sequence length="236" mass="26246">MAENLNPENELFVTDDGSHSLLSHRFAVAYHSRHGAIQESRHVFIEMGLKARLAQTNADKINILELGFGTGLNAYLTLLYAEERPDLSFEYCSFEKYPIPLLDAQTLNYAEQLAKPPATFVSLHSLSDDGELHSHPSVPNFSLAKSRSDFLSGPPEGWQGGKFDLIYYDAFAPASQPELWTPKALKICYDVLATGGIFVTYCAKGQVKRDLRDIGFRVEPLPGPPGKREMTRGVKL</sequence>
<feature type="domain" description="MnmC-like methyltransferase" evidence="1">
    <location>
        <begin position="161"/>
        <end position="235"/>
    </location>
</feature>
<comment type="caution">
    <text evidence="2">The sequence shown here is derived from an EMBL/GenBank/DDBJ whole genome shotgun (WGS) entry which is preliminary data.</text>
</comment>
<dbReference type="InterPro" id="IPR029063">
    <property type="entry name" value="SAM-dependent_MTases_sf"/>
</dbReference>
<evidence type="ECO:0000313" key="2">
    <source>
        <dbReference type="EMBL" id="NJC26233.1"/>
    </source>
</evidence>
<dbReference type="InterPro" id="IPR008471">
    <property type="entry name" value="MnmC-like_methylTransf"/>
</dbReference>
<evidence type="ECO:0000259" key="1">
    <source>
        <dbReference type="Pfam" id="PF05430"/>
    </source>
</evidence>
<dbReference type="Proteomes" id="UP000770785">
    <property type="component" value="Unassembled WGS sequence"/>
</dbReference>
<name>A0ABX0XBC3_9BACT</name>
<organism evidence="2 3">
    <name type="scientific">Neolewinella antarctica</name>
    <dbReference type="NCBI Taxonomy" id="442734"/>
    <lineage>
        <taxon>Bacteria</taxon>
        <taxon>Pseudomonadati</taxon>
        <taxon>Bacteroidota</taxon>
        <taxon>Saprospiria</taxon>
        <taxon>Saprospirales</taxon>
        <taxon>Lewinellaceae</taxon>
        <taxon>Neolewinella</taxon>
    </lineage>
</organism>
<dbReference type="Pfam" id="PF05430">
    <property type="entry name" value="Methyltransf_30"/>
    <property type="match status" value="1"/>
</dbReference>
<dbReference type="EMBL" id="JAATJH010000002">
    <property type="protein sequence ID" value="NJC26233.1"/>
    <property type="molecule type" value="Genomic_DNA"/>
</dbReference>
<dbReference type="SUPFAM" id="SSF53335">
    <property type="entry name" value="S-adenosyl-L-methionine-dependent methyltransferases"/>
    <property type="match status" value="1"/>
</dbReference>
<dbReference type="PANTHER" id="PTHR39963:SF1">
    <property type="entry name" value="MNMC-LIKE METHYLTRANSFERASE DOMAIN-CONTAINING PROTEIN"/>
    <property type="match status" value="1"/>
</dbReference>
<dbReference type="GO" id="GO:0008168">
    <property type="term" value="F:methyltransferase activity"/>
    <property type="evidence" value="ECO:0007669"/>
    <property type="project" value="UniProtKB-KW"/>
</dbReference>
<reference evidence="2 3" key="1">
    <citation type="submission" date="2020-03" db="EMBL/GenBank/DDBJ databases">
        <title>Genomic Encyclopedia of Type Strains, Phase IV (KMG-IV): sequencing the most valuable type-strain genomes for metagenomic binning, comparative biology and taxonomic classification.</title>
        <authorList>
            <person name="Goeker M."/>
        </authorList>
    </citation>
    <scope>NUCLEOTIDE SEQUENCE [LARGE SCALE GENOMIC DNA]</scope>
    <source>
        <strain evidence="2 3">DSM 105096</strain>
    </source>
</reference>
<dbReference type="GO" id="GO:0032259">
    <property type="term" value="P:methylation"/>
    <property type="evidence" value="ECO:0007669"/>
    <property type="project" value="UniProtKB-KW"/>
</dbReference>
<dbReference type="CDD" id="cd02440">
    <property type="entry name" value="AdoMet_MTases"/>
    <property type="match status" value="1"/>
</dbReference>
<evidence type="ECO:0000313" key="3">
    <source>
        <dbReference type="Proteomes" id="UP000770785"/>
    </source>
</evidence>
<dbReference type="Gene3D" id="3.40.50.150">
    <property type="entry name" value="Vaccinia Virus protein VP39"/>
    <property type="match status" value="1"/>
</dbReference>
<accession>A0ABX0XBC3</accession>